<dbReference type="Proteomes" id="UP000261500">
    <property type="component" value="Unplaced"/>
</dbReference>
<organism evidence="3 4">
    <name type="scientific">Poecilia latipinna</name>
    <name type="common">sailfin molly</name>
    <dbReference type="NCBI Taxonomy" id="48699"/>
    <lineage>
        <taxon>Eukaryota</taxon>
        <taxon>Metazoa</taxon>
        <taxon>Chordata</taxon>
        <taxon>Craniata</taxon>
        <taxon>Vertebrata</taxon>
        <taxon>Euteleostomi</taxon>
        <taxon>Actinopterygii</taxon>
        <taxon>Neopterygii</taxon>
        <taxon>Teleostei</taxon>
        <taxon>Neoteleostei</taxon>
        <taxon>Acanthomorphata</taxon>
        <taxon>Ovalentaria</taxon>
        <taxon>Atherinomorphae</taxon>
        <taxon>Cyprinodontiformes</taxon>
        <taxon>Poeciliidae</taxon>
        <taxon>Poeciliinae</taxon>
        <taxon>Poecilia</taxon>
    </lineage>
</organism>
<dbReference type="AlphaFoldDB" id="A0A3B3TQ37"/>
<dbReference type="Ensembl" id="ENSPLAT00000012519.1">
    <property type="protein sequence ID" value="ENSPLAP00000002747.1"/>
    <property type="gene ID" value="ENSPLAG00000004096.1"/>
</dbReference>
<dbReference type="InterPro" id="IPR048530">
    <property type="entry name" value="FAM171_N"/>
</dbReference>
<accession>A0A3B3TQ37</accession>
<evidence type="ECO:0000259" key="2">
    <source>
        <dbReference type="Pfam" id="PF10577"/>
    </source>
</evidence>
<evidence type="ECO:0000256" key="1">
    <source>
        <dbReference type="SAM" id="Phobius"/>
    </source>
</evidence>
<protein>
    <recommendedName>
        <fullName evidence="2">FAM171 N-terminal domain-containing protein</fullName>
    </recommendedName>
</protein>
<evidence type="ECO:0000313" key="4">
    <source>
        <dbReference type="Proteomes" id="UP000261500"/>
    </source>
</evidence>
<dbReference type="PANTHER" id="PTHR31626">
    <property type="entry name" value="SUSHI DOMAIN-CONTAINING PROTEIN"/>
    <property type="match status" value="1"/>
</dbReference>
<dbReference type="PANTHER" id="PTHR31626:SF2">
    <property type="entry name" value="PROTEIN FAM171B"/>
    <property type="match status" value="1"/>
</dbReference>
<sequence>QSESRILLLLSGKVTFCFLSAPPTGSSFVLRVQVSDMLTGRPLSKAAVELFVNHTLRSAAFSGGAGDARLHVPFHAGLPVAVATSKQVLSGLCFFIPAVFSSVTLSLLALTRGNVWLFDDSVLITSRTAGGIRRPDFSLMFTGFVSVELNPVAAVSVQLFSGDVELDVSGPIQITLHRTSCMLTGFMVIHFAAGGWMRNGLGKMTLVDGKLMWTFTAPHLGYWIAAPLTSSRGRFSLQMRLSPVKRTEQEKTKAINLGCIHTSPVWSALVQL</sequence>
<feature type="transmembrane region" description="Helical" evidence="1">
    <location>
        <begin position="88"/>
        <end position="110"/>
    </location>
</feature>
<dbReference type="Pfam" id="PF10577">
    <property type="entry name" value="FAM171A1-2-B_N"/>
    <property type="match status" value="2"/>
</dbReference>
<reference evidence="3" key="2">
    <citation type="submission" date="2025-09" db="UniProtKB">
        <authorList>
            <consortium name="Ensembl"/>
        </authorList>
    </citation>
    <scope>IDENTIFICATION</scope>
</reference>
<name>A0A3B3TQ37_9TELE</name>
<feature type="transmembrane region" description="Helical" evidence="1">
    <location>
        <begin position="181"/>
        <end position="199"/>
    </location>
</feature>
<keyword evidence="1" id="KW-0812">Transmembrane</keyword>
<dbReference type="InterPro" id="IPR018890">
    <property type="entry name" value="FAM171"/>
</dbReference>
<dbReference type="GeneTree" id="ENSGT00950000183184"/>
<feature type="domain" description="FAM171 N-terminal" evidence="2">
    <location>
        <begin position="147"/>
        <end position="226"/>
    </location>
</feature>
<evidence type="ECO:0000313" key="3">
    <source>
        <dbReference type="Ensembl" id="ENSPLAP00000002747.1"/>
    </source>
</evidence>
<keyword evidence="1" id="KW-1133">Transmembrane helix</keyword>
<feature type="domain" description="FAM171 N-terminal" evidence="2">
    <location>
        <begin position="29"/>
        <end position="135"/>
    </location>
</feature>
<keyword evidence="1" id="KW-0472">Membrane</keyword>
<proteinExistence type="predicted"/>
<reference evidence="3" key="1">
    <citation type="submission" date="2025-08" db="UniProtKB">
        <authorList>
            <consortium name="Ensembl"/>
        </authorList>
    </citation>
    <scope>IDENTIFICATION</scope>
</reference>
<keyword evidence="4" id="KW-1185">Reference proteome</keyword>